<comment type="caution">
    <text evidence="1">The sequence shown here is derived from an EMBL/GenBank/DDBJ whole genome shotgun (WGS) entry which is preliminary data.</text>
</comment>
<proteinExistence type="predicted"/>
<organism evidence="1 2">
    <name type="scientific">Arctia plantaginis</name>
    <name type="common">Wood tiger moth</name>
    <name type="synonym">Phalaena plantaginis</name>
    <dbReference type="NCBI Taxonomy" id="874455"/>
    <lineage>
        <taxon>Eukaryota</taxon>
        <taxon>Metazoa</taxon>
        <taxon>Ecdysozoa</taxon>
        <taxon>Arthropoda</taxon>
        <taxon>Hexapoda</taxon>
        <taxon>Insecta</taxon>
        <taxon>Pterygota</taxon>
        <taxon>Neoptera</taxon>
        <taxon>Endopterygota</taxon>
        <taxon>Lepidoptera</taxon>
        <taxon>Glossata</taxon>
        <taxon>Ditrysia</taxon>
        <taxon>Noctuoidea</taxon>
        <taxon>Erebidae</taxon>
        <taxon>Arctiinae</taxon>
        <taxon>Arctia</taxon>
    </lineage>
</organism>
<dbReference type="AlphaFoldDB" id="A0A8S1ATX8"/>
<evidence type="ECO:0000313" key="1">
    <source>
        <dbReference type="EMBL" id="CAB3248303.1"/>
    </source>
</evidence>
<keyword evidence="2" id="KW-1185">Reference proteome</keyword>
<gene>
    <name evidence="1" type="ORF">APLA_LOCUS11645</name>
</gene>
<dbReference type="EMBL" id="CADEBC010000533">
    <property type="protein sequence ID" value="CAB3248303.1"/>
    <property type="molecule type" value="Genomic_DNA"/>
</dbReference>
<protein>
    <submittedName>
        <fullName evidence="1">Uncharacterized protein</fullName>
    </submittedName>
</protein>
<evidence type="ECO:0000313" key="2">
    <source>
        <dbReference type="Proteomes" id="UP000494106"/>
    </source>
</evidence>
<dbReference type="OrthoDB" id="10533794at2759"/>
<name>A0A8S1ATX8_ARCPL</name>
<accession>A0A8S1ATX8</accession>
<dbReference type="Proteomes" id="UP000494106">
    <property type="component" value="Unassembled WGS sequence"/>
</dbReference>
<sequence>MIMVILSACIVGVVAAVVFYLRQIYSIFSKYGVEKEPSVGNMASEQCLVLEYLVDTKLYKNCPEERFIGHTNTHRENLISSYRSNIFIFCTFELKKQAYTNPKNPLCTRSRGSRLSGFCEIFMYFLIWNLRKFQISIWDFVSNNRKEFFRKMVLDITNPEELKRIFRPDTICFFMDLEYASILIYLSTDYYIISGTNPEGFGAGYELTVNSDVQDRIGNGIRRPDTNNNFKLDSDNLCNVTFETVTFRNSSLDSRMYYVLAYL</sequence>
<reference evidence="1 2" key="1">
    <citation type="submission" date="2020-04" db="EMBL/GenBank/DDBJ databases">
        <authorList>
            <person name="Wallbank WR R."/>
            <person name="Pardo Diaz C."/>
            <person name="Kozak K."/>
            <person name="Martin S."/>
            <person name="Jiggins C."/>
            <person name="Moest M."/>
            <person name="Warren A I."/>
            <person name="Byers J.R.P. K."/>
            <person name="Montejo-Kovacevich G."/>
            <person name="Yen C E."/>
        </authorList>
    </citation>
    <scope>NUCLEOTIDE SEQUENCE [LARGE SCALE GENOMIC DNA]</scope>
</reference>